<dbReference type="Proteomes" id="UP000048600">
    <property type="component" value="Unassembled WGS sequence"/>
</dbReference>
<evidence type="ECO:0000313" key="2">
    <source>
        <dbReference type="EMBL" id="CLX17999.1"/>
    </source>
</evidence>
<dbReference type="AlphaFoldDB" id="A0A655FJK6"/>
<reference evidence="2 6" key="2">
    <citation type="submission" date="2015-03" db="EMBL/GenBank/DDBJ databases">
        <authorList>
            <consortium name="Pathogen Informatics"/>
            <person name="Murphy D."/>
        </authorList>
    </citation>
    <scope>NUCLEOTIDE SEQUENCE [LARGE SCALE GENOMIC DNA]</scope>
    <source>
        <strain evidence="2 6">0268S</strain>
    </source>
</reference>
<evidence type="ECO:0000313" key="3">
    <source>
        <dbReference type="EMBL" id="COX52332.1"/>
    </source>
</evidence>
<proteinExistence type="predicted"/>
<reference evidence="4 5" key="1">
    <citation type="submission" date="2015-03" db="EMBL/GenBank/DDBJ databases">
        <authorList>
            <consortium name="Pathogen Informatics"/>
        </authorList>
    </citation>
    <scope>NUCLEOTIDE SEQUENCE [LARGE SCALE GENOMIC DNA]</scope>
    <source>
        <strain evidence="1 4">G09901357</strain>
        <strain evidence="3 5">P00601463</strain>
    </source>
</reference>
<sequence>MAGEGGFAFEPGHSGGFADDFGCSQLRAARDFQQCGGDLVDSGADALGQGVDLAGEPDDVGQLGAREFGDQSWLGVQPGPQGLLVLGGIERACCRCPLGIEFMDEPAQPVDRRRALGHKDISTVSQQLQLPRRLVVGGQG</sequence>
<protein>
    <submittedName>
        <fullName evidence="1">Uncharacterized protein</fullName>
    </submittedName>
</protein>
<dbReference type="EMBL" id="COPH01000080">
    <property type="protein sequence ID" value="CLX17999.1"/>
    <property type="molecule type" value="Genomic_DNA"/>
</dbReference>
<dbReference type="EMBL" id="CHKL01000977">
    <property type="protein sequence ID" value="COX52332.1"/>
    <property type="molecule type" value="Genomic_DNA"/>
</dbReference>
<accession>A0A655FJK6</accession>
<dbReference type="EMBL" id="CFOE01001150">
    <property type="protein sequence ID" value="CFE48575.1"/>
    <property type="molecule type" value="Genomic_DNA"/>
</dbReference>
<dbReference type="Proteomes" id="UP000050139">
    <property type="component" value="Unassembled WGS sequence"/>
</dbReference>
<dbReference type="Proteomes" id="UP000048289">
    <property type="component" value="Unassembled WGS sequence"/>
</dbReference>
<organism evidence="1 4">
    <name type="scientific">Mycobacterium tuberculosis</name>
    <dbReference type="NCBI Taxonomy" id="1773"/>
    <lineage>
        <taxon>Bacteria</taxon>
        <taxon>Bacillati</taxon>
        <taxon>Actinomycetota</taxon>
        <taxon>Actinomycetes</taxon>
        <taxon>Mycobacteriales</taxon>
        <taxon>Mycobacteriaceae</taxon>
        <taxon>Mycobacterium</taxon>
        <taxon>Mycobacterium tuberculosis complex</taxon>
    </lineage>
</organism>
<evidence type="ECO:0000313" key="5">
    <source>
        <dbReference type="Proteomes" id="UP000048600"/>
    </source>
</evidence>
<gene>
    <name evidence="1" type="ORF">ERS007681_04529</name>
    <name evidence="3" type="ORF">ERS007741_04493</name>
    <name evidence="2" type="ORF">ERS094118_04144</name>
</gene>
<evidence type="ECO:0000313" key="6">
    <source>
        <dbReference type="Proteomes" id="UP000050139"/>
    </source>
</evidence>
<evidence type="ECO:0000313" key="1">
    <source>
        <dbReference type="EMBL" id="CFE48575.1"/>
    </source>
</evidence>
<evidence type="ECO:0000313" key="4">
    <source>
        <dbReference type="Proteomes" id="UP000048289"/>
    </source>
</evidence>
<name>A0A655FJK6_MYCTX</name>